<feature type="compositionally biased region" description="Basic and acidic residues" evidence="2">
    <location>
        <begin position="283"/>
        <end position="306"/>
    </location>
</feature>
<dbReference type="Gene3D" id="1.25.40.20">
    <property type="entry name" value="Ankyrin repeat-containing domain"/>
    <property type="match status" value="1"/>
</dbReference>
<evidence type="ECO:0000313" key="3">
    <source>
        <dbReference type="EMBL" id="VDN18749.1"/>
    </source>
</evidence>
<evidence type="ECO:0000256" key="2">
    <source>
        <dbReference type="SAM" id="MobiDB-lite"/>
    </source>
</evidence>
<reference evidence="5" key="1">
    <citation type="submission" date="2016-06" db="UniProtKB">
        <authorList>
            <consortium name="WormBaseParasite"/>
        </authorList>
    </citation>
    <scope>IDENTIFICATION</scope>
</reference>
<dbReference type="PROSITE" id="PS50297">
    <property type="entry name" value="ANK_REP_REGION"/>
    <property type="match status" value="2"/>
</dbReference>
<keyword evidence="4" id="KW-1185">Reference proteome</keyword>
<dbReference type="SMART" id="SM00248">
    <property type="entry name" value="ANK"/>
    <property type="match status" value="2"/>
</dbReference>
<dbReference type="InterPro" id="IPR036770">
    <property type="entry name" value="Ankyrin_rpt-contain_sf"/>
</dbReference>
<proteinExistence type="predicted"/>
<organism evidence="5">
    <name type="scientific">Gongylonema pulchrum</name>
    <dbReference type="NCBI Taxonomy" id="637853"/>
    <lineage>
        <taxon>Eukaryota</taxon>
        <taxon>Metazoa</taxon>
        <taxon>Ecdysozoa</taxon>
        <taxon>Nematoda</taxon>
        <taxon>Chromadorea</taxon>
        <taxon>Rhabditida</taxon>
        <taxon>Spirurina</taxon>
        <taxon>Spiruromorpha</taxon>
        <taxon>Spiruroidea</taxon>
        <taxon>Gongylonematidae</taxon>
        <taxon>Gongylonema</taxon>
    </lineage>
</organism>
<feature type="repeat" description="ANK" evidence="1">
    <location>
        <begin position="87"/>
        <end position="109"/>
    </location>
</feature>
<evidence type="ECO:0000313" key="5">
    <source>
        <dbReference type="WBParaSite" id="GPUH_0001143001-mRNA-1"/>
    </source>
</evidence>
<dbReference type="InterPro" id="IPR002110">
    <property type="entry name" value="Ankyrin_rpt"/>
</dbReference>
<evidence type="ECO:0000256" key="1">
    <source>
        <dbReference type="PROSITE-ProRule" id="PRU00023"/>
    </source>
</evidence>
<feature type="compositionally biased region" description="Low complexity" evidence="2">
    <location>
        <begin position="18"/>
        <end position="37"/>
    </location>
</feature>
<feature type="region of interest" description="Disordered" evidence="2">
    <location>
        <begin position="174"/>
        <end position="212"/>
    </location>
</feature>
<feature type="compositionally biased region" description="Basic residues" evidence="2">
    <location>
        <begin position="334"/>
        <end position="343"/>
    </location>
</feature>
<dbReference type="SUPFAM" id="SSF48403">
    <property type="entry name" value="Ankyrin repeat"/>
    <property type="match status" value="1"/>
</dbReference>
<evidence type="ECO:0000313" key="4">
    <source>
        <dbReference type="Proteomes" id="UP000271098"/>
    </source>
</evidence>
<dbReference type="GO" id="GO:0005654">
    <property type="term" value="C:nucleoplasm"/>
    <property type="evidence" value="ECO:0007669"/>
    <property type="project" value="TreeGrafter"/>
</dbReference>
<protein>
    <submittedName>
        <fullName evidence="5">ANK_REP_REGION domain-containing protein</fullName>
    </submittedName>
</protein>
<dbReference type="EMBL" id="UYRT01078541">
    <property type="protein sequence ID" value="VDN18749.1"/>
    <property type="molecule type" value="Genomic_DNA"/>
</dbReference>
<dbReference type="PANTHER" id="PTHR24149:SF14">
    <property type="entry name" value="ANKYRIN REPEAT DOMAIN 12"/>
    <property type="match status" value="1"/>
</dbReference>
<sequence length="389" mass="42811">MKMQLKFVGFQMEQPVAQTTADASSTSAQSTRTSSVSPGVPKRRIPKVHKKNERGETPLHVAARKGEHRQCKKLIQDGALVDARDYAGLTPLHEACYHGHFKVARLLISWFGCCFIRVPIAIALTVMEDNRLIFAARNARASELSCFRPLFRIDVPDPSQPLAVSVPQPGAEKQFLISPSSDDTAASAEASAVKRENMGANDEESHDSPVDAEKNVAANTQIVGAVDNPVIKNEEIQDETQRNFEEIDSSSLRHPMWRESSASSLKIDESHVSPPGDTDEELVSSREPHEEIRFGNSESREAEIRRTGRSRGGARAERSSPSHTSQKTNCGEKRKQRGRKRGKGLTAATSSTSVSTHTSQPDDVYEFRSSPESDIGISVCRLLTSLQMH</sequence>
<dbReference type="InterPro" id="IPR053210">
    <property type="entry name" value="ANKRD12"/>
</dbReference>
<dbReference type="AlphaFoldDB" id="A0A183DRS5"/>
<keyword evidence="1" id="KW-0040">ANK repeat</keyword>
<dbReference type="WBParaSite" id="GPUH_0001143001-mRNA-1">
    <property type="protein sequence ID" value="GPUH_0001143001-mRNA-1"/>
    <property type="gene ID" value="GPUH_0001143001"/>
</dbReference>
<dbReference type="OrthoDB" id="5841750at2759"/>
<feature type="compositionally biased region" description="Basic residues" evidence="2">
    <location>
        <begin position="41"/>
        <end position="52"/>
    </location>
</feature>
<gene>
    <name evidence="3" type="ORF">GPUH_LOCUS11416</name>
</gene>
<dbReference type="Proteomes" id="UP000271098">
    <property type="component" value="Unassembled WGS sequence"/>
</dbReference>
<dbReference type="Pfam" id="PF12796">
    <property type="entry name" value="Ank_2"/>
    <property type="match status" value="1"/>
</dbReference>
<name>A0A183DRS5_9BILA</name>
<feature type="repeat" description="ANK" evidence="1">
    <location>
        <begin position="54"/>
        <end position="86"/>
    </location>
</feature>
<accession>A0A183DRS5</accession>
<feature type="region of interest" description="Disordered" evidence="2">
    <location>
        <begin position="18"/>
        <end position="57"/>
    </location>
</feature>
<feature type="compositionally biased region" description="Basic and acidic residues" evidence="2">
    <location>
        <begin position="232"/>
        <end position="245"/>
    </location>
</feature>
<reference evidence="3 4" key="2">
    <citation type="submission" date="2018-11" db="EMBL/GenBank/DDBJ databases">
        <authorList>
            <consortium name="Pathogen Informatics"/>
        </authorList>
    </citation>
    <scope>NUCLEOTIDE SEQUENCE [LARGE SCALE GENOMIC DNA]</scope>
</reference>
<dbReference type="PROSITE" id="PS50088">
    <property type="entry name" value="ANK_REPEAT"/>
    <property type="match status" value="2"/>
</dbReference>
<feature type="compositionally biased region" description="Low complexity" evidence="2">
    <location>
        <begin position="178"/>
        <end position="191"/>
    </location>
</feature>
<feature type="compositionally biased region" description="Low complexity" evidence="2">
    <location>
        <begin position="344"/>
        <end position="359"/>
    </location>
</feature>
<feature type="region of interest" description="Disordered" evidence="2">
    <location>
        <begin position="228"/>
        <end position="371"/>
    </location>
</feature>
<dbReference type="PANTHER" id="PTHR24149">
    <property type="entry name" value="ANKYRIN REPEAT DOMAIN-CONTAINING PROTEIN 12"/>
    <property type="match status" value="1"/>
</dbReference>